<dbReference type="RefSeq" id="WP_381204337.1">
    <property type="nucleotide sequence ID" value="NZ_JBHSPC010000003.1"/>
</dbReference>
<organism evidence="2 3">
    <name type="scientific">Streptomyces incanus</name>
    <dbReference type="NCBI Taxonomy" id="887453"/>
    <lineage>
        <taxon>Bacteria</taxon>
        <taxon>Bacillati</taxon>
        <taxon>Actinomycetota</taxon>
        <taxon>Actinomycetes</taxon>
        <taxon>Kitasatosporales</taxon>
        <taxon>Streptomycetaceae</taxon>
        <taxon>Streptomyces</taxon>
    </lineage>
</organism>
<protein>
    <submittedName>
        <fullName evidence="2">Uncharacterized protein</fullName>
    </submittedName>
</protein>
<sequence length="75" mass="8030">MPQLLPRQAAEQTGQDHPVGAGERRLADPALQDRQSALQGEDLDVLVPVAHRRQTEQGEGVGGGEAGQAQQHKRS</sequence>
<name>A0ABW0XFY4_9ACTN</name>
<accession>A0ABW0XFY4</accession>
<evidence type="ECO:0000256" key="1">
    <source>
        <dbReference type="SAM" id="MobiDB-lite"/>
    </source>
</evidence>
<keyword evidence="3" id="KW-1185">Reference proteome</keyword>
<dbReference type="EMBL" id="JBHSPC010000003">
    <property type="protein sequence ID" value="MFC5668718.1"/>
    <property type="molecule type" value="Genomic_DNA"/>
</dbReference>
<gene>
    <name evidence="2" type="ORF">ACFP2V_00870</name>
</gene>
<feature type="region of interest" description="Disordered" evidence="1">
    <location>
        <begin position="1"/>
        <end position="23"/>
    </location>
</feature>
<evidence type="ECO:0000313" key="2">
    <source>
        <dbReference type="EMBL" id="MFC5668718.1"/>
    </source>
</evidence>
<reference evidence="3" key="1">
    <citation type="journal article" date="2019" name="Int. J. Syst. Evol. Microbiol.">
        <title>The Global Catalogue of Microorganisms (GCM) 10K type strain sequencing project: providing services to taxonomists for standard genome sequencing and annotation.</title>
        <authorList>
            <consortium name="The Broad Institute Genomics Platform"/>
            <consortium name="The Broad Institute Genome Sequencing Center for Infectious Disease"/>
            <person name="Wu L."/>
            <person name="Ma J."/>
        </authorList>
    </citation>
    <scope>NUCLEOTIDE SEQUENCE [LARGE SCALE GENOMIC DNA]</scope>
    <source>
        <strain evidence="3">JCM 13852</strain>
    </source>
</reference>
<proteinExistence type="predicted"/>
<dbReference type="Proteomes" id="UP001596183">
    <property type="component" value="Unassembled WGS sequence"/>
</dbReference>
<comment type="caution">
    <text evidence="2">The sequence shown here is derived from an EMBL/GenBank/DDBJ whole genome shotgun (WGS) entry which is preliminary data.</text>
</comment>
<feature type="region of interest" description="Disordered" evidence="1">
    <location>
        <begin position="36"/>
        <end position="75"/>
    </location>
</feature>
<evidence type="ECO:0000313" key="3">
    <source>
        <dbReference type="Proteomes" id="UP001596183"/>
    </source>
</evidence>